<organism evidence="1 2">
    <name type="scientific">Anaerocolumna cellulosilytica</name>
    <dbReference type="NCBI Taxonomy" id="433286"/>
    <lineage>
        <taxon>Bacteria</taxon>
        <taxon>Bacillati</taxon>
        <taxon>Bacillota</taxon>
        <taxon>Clostridia</taxon>
        <taxon>Lachnospirales</taxon>
        <taxon>Lachnospiraceae</taxon>
        <taxon>Anaerocolumna</taxon>
    </lineage>
</organism>
<reference evidence="1 2" key="1">
    <citation type="journal article" date="2016" name="Int. J. Syst. Evol. Microbiol.">
        <title>Descriptions of Anaerotaenia torta gen. nov., sp. nov. and Anaerocolumna cellulosilytica gen. nov., sp. nov. isolated from a methanogenic reactor of cattle waste.</title>
        <authorList>
            <person name="Uek A."/>
            <person name="Ohtaki Y."/>
            <person name="Kaku N."/>
            <person name="Ueki K."/>
        </authorList>
    </citation>
    <scope>NUCLEOTIDE SEQUENCE [LARGE SCALE GENOMIC DNA]</scope>
    <source>
        <strain evidence="1 2">SN021</strain>
    </source>
</reference>
<name>A0A6S6QZB7_9FIRM</name>
<gene>
    <name evidence="1" type="ORF">acsn021_00090</name>
</gene>
<dbReference type="EMBL" id="AP023367">
    <property type="protein sequence ID" value="BCJ92440.1"/>
    <property type="molecule type" value="Genomic_DNA"/>
</dbReference>
<sequence length="68" mass="7937">MNLGTSTEGSLNTQIKLMKVKKNNLKKVLTRNKRCGRILTADAITKRQKSKKIIDLYRKRYKNIVFEP</sequence>
<evidence type="ECO:0000313" key="2">
    <source>
        <dbReference type="Proteomes" id="UP000515561"/>
    </source>
</evidence>
<evidence type="ECO:0000313" key="1">
    <source>
        <dbReference type="EMBL" id="BCJ92440.1"/>
    </source>
</evidence>
<proteinExistence type="predicted"/>
<dbReference type="AlphaFoldDB" id="A0A6S6QZB7"/>
<accession>A0A6S6QZB7</accession>
<protein>
    <submittedName>
        <fullName evidence="1">Uncharacterized protein</fullName>
    </submittedName>
</protein>
<dbReference type="KEGG" id="acel:acsn021_00090"/>
<dbReference type="Proteomes" id="UP000515561">
    <property type="component" value="Chromosome"/>
</dbReference>
<keyword evidence="2" id="KW-1185">Reference proteome</keyword>